<feature type="transmembrane region" description="Helical" evidence="1">
    <location>
        <begin position="12"/>
        <end position="42"/>
    </location>
</feature>
<evidence type="ECO:0000256" key="1">
    <source>
        <dbReference type="SAM" id="Phobius"/>
    </source>
</evidence>
<sequence>MKTVFQLSKVINILALCCLAGLAYGLILTGILQVIAAILFVIAFPKDKLIYIYFAIVGFFFLVWQGNIFGWQFIFPLGLMIFLTYTIHTKKI</sequence>
<accession>A0ABT0H6S2</accession>
<gene>
    <name evidence="2" type="ORF">MUY34_05505</name>
</gene>
<keyword evidence="1" id="KW-0472">Membrane</keyword>
<comment type="caution">
    <text evidence="2">The sequence shown here is derived from an EMBL/GenBank/DDBJ whole genome shotgun (WGS) entry which is preliminary data.</text>
</comment>
<keyword evidence="1" id="KW-1133">Transmembrane helix</keyword>
<evidence type="ECO:0000313" key="2">
    <source>
        <dbReference type="EMBL" id="MCK8480068.1"/>
    </source>
</evidence>
<dbReference type="EMBL" id="JALPQF010000004">
    <property type="protein sequence ID" value="MCK8480068.1"/>
    <property type="molecule type" value="Genomic_DNA"/>
</dbReference>
<reference evidence="2" key="1">
    <citation type="submission" date="2022-04" db="EMBL/GenBank/DDBJ databases">
        <authorList>
            <person name="Ren T."/>
        </authorList>
    </citation>
    <scope>NUCLEOTIDE SEQUENCE</scope>
    <source>
        <strain evidence="2">F63249</strain>
    </source>
</reference>
<keyword evidence="3" id="KW-1185">Reference proteome</keyword>
<evidence type="ECO:0000313" key="3">
    <source>
        <dbReference type="Proteomes" id="UP001203687"/>
    </source>
</evidence>
<protein>
    <submittedName>
        <fullName evidence="2">Uncharacterized protein</fullName>
    </submittedName>
</protein>
<dbReference type="RefSeq" id="WP_248412245.1">
    <property type="nucleotide sequence ID" value="NZ_JALPQF010000004.1"/>
</dbReference>
<feature type="transmembrane region" description="Helical" evidence="1">
    <location>
        <begin position="49"/>
        <end position="65"/>
    </location>
</feature>
<feature type="transmembrane region" description="Helical" evidence="1">
    <location>
        <begin position="71"/>
        <end position="88"/>
    </location>
</feature>
<proteinExistence type="predicted"/>
<dbReference type="Proteomes" id="UP001203687">
    <property type="component" value="Unassembled WGS sequence"/>
</dbReference>
<name>A0ABT0H6S2_9FLAO</name>
<organism evidence="2 3">
    <name type="scientific">Psychroserpens algicola</name>
    <dbReference type="NCBI Taxonomy" id="1719034"/>
    <lineage>
        <taxon>Bacteria</taxon>
        <taxon>Pseudomonadati</taxon>
        <taxon>Bacteroidota</taxon>
        <taxon>Flavobacteriia</taxon>
        <taxon>Flavobacteriales</taxon>
        <taxon>Flavobacteriaceae</taxon>
        <taxon>Psychroserpens</taxon>
    </lineage>
</organism>
<keyword evidence="1" id="KW-0812">Transmembrane</keyword>